<evidence type="ECO:0000256" key="1">
    <source>
        <dbReference type="SAM" id="MobiDB-lite"/>
    </source>
</evidence>
<gene>
    <name evidence="3" type="ORF">NLJ89_g11995</name>
</gene>
<feature type="domain" description="BCAS3 WD40" evidence="2">
    <location>
        <begin position="17"/>
        <end position="132"/>
    </location>
</feature>
<evidence type="ECO:0000259" key="2">
    <source>
        <dbReference type="Pfam" id="PF21034"/>
    </source>
</evidence>
<feature type="compositionally biased region" description="Low complexity" evidence="1">
    <location>
        <begin position="191"/>
        <end position="202"/>
    </location>
</feature>
<dbReference type="GO" id="GO:0005737">
    <property type="term" value="C:cytoplasm"/>
    <property type="evidence" value="ECO:0007669"/>
    <property type="project" value="TreeGrafter"/>
</dbReference>
<dbReference type="OrthoDB" id="25778at2759"/>
<dbReference type="SUPFAM" id="SSF82171">
    <property type="entry name" value="DPP6 N-terminal domain-like"/>
    <property type="match status" value="1"/>
</dbReference>
<accession>A0A9W8MQN8</accession>
<reference evidence="3" key="1">
    <citation type="submission" date="2022-07" db="EMBL/GenBank/DDBJ databases">
        <title>Genome Sequence of Agrocybe chaxingu.</title>
        <authorList>
            <person name="Buettner E."/>
        </authorList>
    </citation>
    <scope>NUCLEOTIDE SEQUENCE</scope>
    <source>
        <strain evidence="3">MP-N11</strain>
    </source>
</reference>
<dbReference type="Pfam" id="PF21034">
    <property type="entry name" value="BCAS3_WD40"/>
    <property type="match status" value="1"/>
</dbReference>
<protein>
    <recommendedName>
        <fullName evidence="2">BCAS3 WD40 domain-containing protein</fullName>
    </recommendedName>
</protein>
<dbReference type="EMBL" id="JANKHO010003347">
    <property type="protein sequence ID" value="KAJ3484267.1"/>
    <property type="molecule type" value="Genomic_DNA"/>
</dbReference>
<dbReference type="Proteomes" id="UP001148786">
    <property type="component" value="Unassembled WGS sequence"/>
</dbReference>
<dbReference type="Gene3D" id="2.130.10.10">
    <property type="entry name" value="YVTN repeat-like/Quinoprotein amine dehydrogenase"/>
    <property type="match status" value="1"/>
</dbReference>
<proteinExistence type="predicted"/>
<feature type="compositionally biased region" description="Pro residues" evidence="1">
    <location>
        <begin position="180"/>
        <end position="190"/>
    </location>
</feature>
<evidence type="ECO:0000313" key="4">
    <source>
        <dbReference type="Proteomes" id="UP001148786"/>
    </source>
</evidence>
<dbReference type="InterPro" id="IPR015943">
    <property type="entry name" value="WD40/YVTN_repeat-like_dom_sf"/>
</dbReference>
<comment type="caution">
    <text evidence="3">The sequence shown here is derived from an EMBL/GenBank/DDBJ whole genome shotgun (WGS) entry which is preliminary data.</text>
</comment>
<dbReference type="PANTHER" id="PTHR13268:SF0">
    <property type="entry name" value="BCAS3 MICROTUBULE ASSOCIATED CELL MIGRATION FACTOR"/>
    <property type="match status" value="1"/>
</dbReference>
<dbReference type="GO" id="GO:0042594">
    <property type="term" value="P:response to starvation"/>
    <property type="evidence" value="ECO:0007669"/>
    <property type="project" value="TreeGrafter"/>
</dbReference>
<organism evidence="3 4">
    <name type="scientific">Agrocybe chaxingu</name>
    <dbReference type="NCBI Taxonomy" id="84603"/>
    <lineage>
        <taxon>Eukaryota</taxon>
        <taxon>Fungi</taxon>
        <taxon>Dikarya</taxon>
        <taxon>Basidiomycota</taxon>
        <taxon>Agaricomycotina</taxon>
        <taxon>Agaricomycetes</taxon>
        <taxon>Agaricomycetidae</taxon>
        <taxon>Agaricales</taxon>
        <taxon>Agaricineae</taxon>
        <taxon>Strophariaceae</taxon>
        <taxon>Agrocybe</taxon>
    </lineage>
</organism>
<feature type="region of interest" description="Disordered" evidence="1">
    <location>
        <begin position="261"/>
        <end position="280"/>
    </location>
</feature>
<feature type="region of interest" description="Disordered" evidence="1">
    <location>
        <begin position="179"/>
        <end position="206"/>
    </location>
</feature>
<keyword evidence="4" id="KW-1185">Reference proteome</keyword>
<dbReference type="AlphaFoldDB" id="A0A9W8MQN8"/>
<dbReference type="GO" id="GO:0006914">
    <property type="term" value="P:autophagy"/>
    <property type="evidence" value="ECO:0007669"/>
    <property type="project" value="InterPro"/>
</dbReference>
<sequence length="457" mass="48698">MTTAPRAAPTKIDEFLVSRNQPIASLHFSEDGTSISAVSANGHSLKVFKLRPIPSIIPPSLEIGESARRALAAHVYDLRRGRTSAVVEGVDWAKDGRWVALGTRNRTVHVFGVNPYGGKPDIRSHLEGRVRNVDVVEPRMSTLGPLARLRASKAASSEQLTAPLAFTFVSSNGLSASPDLLPPLSPPPVSHSPSSPSFSPSSRGKRGANYQHVLVFDPEEGVLSLRRLTLDKHLVREQGIGGVAASVQVLGVTSISLPGMGSSGRLSSSPSSAAKTGAQTAAARVVDPPTELGAKESEVATWNLGRERGWEEIKRPMVPNGRGVKGPSAGGEWFSEAELSTCSNSARVLPRSLYLSHQFSFHTLGEEYQTLLRRYQFDFSGAKIEVRKAVEISAYASGGGNSAFVEGYSSPRDIRRPSSSFDEPLASAISGSFDNSNLPAILPMYPNGIPGSKPKSA</sequence>
<dbReference type="PANTHER" id="PTHR13268">
    <property type="entry name" value="BREAST CARCINOMA AMPLIFIED SEQUENCE 3"/>
    <property type="match status" value="1"/>
</dbReference>
<dbReference type="InterPro" id="IPR048382">
    <property type="entry name" value="BCAS3_WD40"/>
</dbReference>
<name>A0A9W8MQN8_9AGAR</name>
<evidence type="ECO:0000313" key="3">
    <source>
        <dbReference type="EMBL" id="KAJ3484267.1"/>
    </source>
</evidence>
<dbReference type="InterPro" id="IPR045142">
    <property type="entry name" value="BCAS3-like"/>
</dbReference>